<feature type="domain" description="DAMP1 SANT/Myb-like" evidence="9">
    <location>
        <begin position="127"/>
        <end position="186"/>
    </location>
</feature>
<dbReference type="GO" id="GO:0006338">
    <property type="term" value="P:chromatin remodeling"/>
    <property type="evidence" value="ECO:0007669"/>
    <property type="project" value="InterPro"/>
</dbReference>
<dbReference type="GO" id="GO:0000812">
    <property type="term" value="C:Swr1 complex"/>
    <property type="evidence" value="ECO:0007669"/>
    <property type="project" value="TreeGrafter"/>
</dbReference>
<comment type="similarity">
    <text evidence="2">Belongs to the SWC4 family.</text>
</comment>
<dbReference type="GO" id="GO:0035267">
    <property type="term" value="C:NuA4 histone acetyltransferase complex"/>
    <property type="evidence" value="ECO:0007669"/>
    <property type="project" value="InterPro"/>
</dbReference>
<dbReference type="EMBL" id="KV748972">
    <property type="protein sequence ID" value="OCL11861.1"/>
    <property type="molecule type" value="Genomic_DNA"/>
</dbReference>
<dbReference type="Proteomes" id="UP000250140">
    <property type="component" value="Unassembled WGS sequence"/>
</dbReference>
<dbReference type="GO" id="GO:0003714">
    <property type="term" value="F:transcription corepressor activity"/>
    <property type="evidence" value="ECO:0007669"/>
    <property type="project" value="TreeGrafter"/>
</dbReference>
<keyword evidence="5" id="KW-0805">Transcription regulation</keyword>
<dbReference type="OrthoDB" id="19740at2759"/>
<dbReference type="InterPro" id="IPR032563">
    <property type="entry name" value="DAMP1_SANT-like"/>
</dbReference>
<evidence type="ECO:0000256" key="7">
    <source>
        <dbReference type="ARBA" id="ARBA00023242"/>
    </source>
</evidence>
<name>A0A8E2F852_9PEZI</name>
<evidence type="ECO:0000313" key="10">
    <source>
        <dbReference type="EMBL" id="OCL11861.1"/>
    </source>
</evidence>
<feature type="compositionally biased region" description="Polar residues" evidence="8">
    <location>
        <begin position="194"/>
        <end position="203"/>
    </location>
</feature>
<feature type="non-terminal residue" evidence="10">
    <location>
        <position position="1"/>
    </location>
</feature>
<reference evidence="10 11" key="1">
    <citation type="journal article" date="2016" name="Nat. Commun.">
        <title>Ectomycorrhizal ecology is imprinted in the genome of the dominant symbiotic fungus Cenococcum geophilum.</title>
        <authorList>
            <consortium name="DOE Joint Genome Institute"/>
            <person name="Peter M."/>
            <person name="Kohler A."/>
            <person name="Ohm R.A."/>
            <person name="Kuo A."/>
            <person name="Krutzmann J."/>
            <person name="Morin E."/>
            <person name="Arend M."/>
            <person name="Barry K.W."/>
            <person name="Binder M."/>
            <person name="Choi C."/>
            <person name="Clum A."/>
            <person name="Copeland A."/>
            <person name="Grisel N."/>
            <person name="Haridas S."/>
            <person name="Kipfer T."/>
            <person name="LaButti K."/>
            <person name="Lindquist E."/>
            <person name="Lipzen A."/>
            <person name="Maire R."/>
            <person name="Meier B."/>
            <person name="Mihaltcheva S."/>
            <person name="Molinier V."/>
            <person name="Murat C."/>
            <person name="Poggeler S."/>
            <person name="Quandt C.A."/>
            <person name="Sperisen C."/>
            <person name="Tritt A."/>
            <person name="Tisserant E."/>
            <person name="Crous P.W."/>
            <person name="Henrissat B."/>
            <person name="Nehls U."/>
            <person name="Egli S."/>
            <person name="Spatafora J.W."/>
            <person name="Grigoriev I.V."/>
            <person name="Martin F.M."/>
        </authorList>
    </citation>
    <scope>NUCLEOTIDE SEQUENCE [LARGE SCALE GENOMIC DNA]</scope>
    <source>
        <strain evidence="10 11">CBS 207.34</strain>
    </source>
</reference>
<gene>
    <name evidence="10" type="ORF">AOQ84DRAFT_228641</name>
</gene>
<feature type="region of interest" description="Disordered" evidence="8">
    <location>
        <begin position="186"/>
        <end position="236"/>
    </location>
</feature>
<keyword evidence="11" id="KW-1185">Reference proteome</keyword>
<dbReference type="AlphaFoldDB" id="A0A8E2F852"/>
<dbReference type="PANTHER" id="PTHR12855:SF10">
    <property type="entry name" value="DNA METHYLTRANSFERASE 1-ASSOCIATED PROTEIN 1"/>
    <property type="match status" value="1"/>
</dbReference>
<organism evidence="10 11">
    <name type="scientific">Glonium stellatum</name>
    <dbReference type="NCBI Taxonomy" id="574774"/>
    <lineage>
        <taxon>Eukaryota</taxon>
        <taxon>Fungi</taxon>
        <taxon>Dikarya</taxon>
        <taxon>Ascomycota</taxon>
        <taxon>Pezizomycotina</taxon>
        <taxon>Dothideomycetes</taxon>
        <taxon>Pleosporomycetidae</taxon>
        <taxon>Gloniales</taxon>
        <taxon>Gloniaceae</taxon>
        <taxon>Glonium</taxon>
    </lineage>
</organism>
<evidence type="ECO:0000313" key="11">
    <source>
        <dbReference type="Proteomes" id="UP000250140"/>
    </source>
</evidence>
<feature type="region of interest" description="Disordered" evidence="8">
    <location>
        <begin position="62"/>
        <end position="84"/>
    </location>
</feature>
<dbReference type="GO" id="GO:0006281">
    <property type="term" value="P:DNA repair"/>
    <property type="evidence" value="ECO:0007669"/>
    <property type="project" value="InterPro"/>
</dbReference>
<evidence type="ECO:0000256" key="1">
    <source>
        <dbReference type="ARBA" id="ARBA00004123"/>
    </source>
</evidence>
<keyword evidence="4" id="KW-0156">Chromatin regulator</keyword>
<evidence type="ECO:0000256" key="5">
    <source>
        <dbReference type="ARBA" id="ARBA00023015"/>
    </source>
</evidence>
<evidence type="ECO:0000256" key="3">
    <source>
        <dbReference type="ARBA" id="ARBA00019132"/>
    </source>
</evidence>
<dbReference type="GO" id="GO:0000122">
    <property type="term" value="P:negative regulation of transcription by RNA polymerase II"/>
    <property type="evidence" value="ECO:0007669"/>
    <property type="project" value="TreeGrafter"/>
</dbReference>
<protein>
    <recommendedName>
        <fullName evidence="3">SWR1-complex protein 4</fullName>
    </recommendedName>
</protein>
<dbReference type="Gene3D" id="1.10.10.60">
    <property type="entry name" value="Homeodomain-like"/>
    <property type="match status" value="1"/>
</dbReference>
<dbReference type="Pfam" id="PF16282">
    <property type="entry name" value="SANT_DAMP1_like"/>
    <property type="match status" value="1"/>
</dbReference>
<evidence type="ECO:0000256" key="6">
    <source>
        <dbReference type="ARBA" id="ARBA00023163"/>
    </source>
</evidence>
<evidence type="ECO:0000256" key="2">
    <source>
        <dbReference type="ARBA" id="ARBA00006918"/>
    </source>
</evidence>
<keyword evidence="6" id="KW-0804">Transcription</keyword>
<dbReference type="PANTHER" id="PTHR12855">
    <property type="entry name" value="DNA METHYLTRANSFERASE 1-ASSOCIATED PROTEIN 1 FAMILY MEMBER"/>
    <property type="match status" value="1"/>
</dbReference>
<evidence type="ECO:0000256" key="4">
    <source>
        <dbReference type="ARBA" id="ARBA00022853"/>
    </source>
</evidence>
<feature type="region of interest" description="Disordered" evidence="8">
    <location>
        <begin position="1"/>
        <end position="28"/>
    </location>
</feature>
<feature type="compositionally biased region" description="Low complexity" evidence="8">
    <location>
        <begin position="214"/>
        <end position="232"/>
    </location>
</feature>
<comment type="subcellular location">
    <subcellularLocation>
        <location evidence="1">Nucleus</location>
    </subcellularLocation>
</comment>
<dbReference type="InterPro" id="IPR027109">
    <property type="entry name" value="Swc4/Dmap1"/>
</dbReference>
<proteinExistence type="inferred from homology"/>
<sequence length="289" mass="32927">MASRKDVQDIMGLSAGETTKSAVQKRPKPALQKKLLGVNREVAALYGERPPPVAIYEEKKSYRAKRQSTGPAKKWIQQPFTNPSRSDGLILKHWRRKPLPRAPLDGSGDDTPMDDVENQDPQIETEYEFAKYNVQVEIPTYTDEEYDTHLRSDDWSREETDYLLEMVREFYYRWPLIYDRYDFQPSAKPEPQHSAASTTTNGAADSAAIKSDDTPSTSQSTEETSTALSTLPFAPPKTRSVEDLKARFYALSATLMSLRTPIPTMTPSEFSLHETLTRYDPHLETSRKR</sequence>
<keyword evidence="7" id="KW-0539">Nucleus</keyword>
<accession>A0A8E2F852</accession>
<evidence type="ECO:0000259" key="9">
    <source>
        <dbReference type="Pfam" id="PF16282"/>
    </source>
</evidence>
<evidence type="ECO:0000256" key="8">
    <source>
        <dbReference type="SAM" id="MobiDB-lite"/>
    </source>
</evidence>